<proteinExistence type="inferred from homology"/>
<dbReference type="RefSeq" id="WP_248950551.1">
    <property type="nucleotide sequence ID" value="NZ_JAKILB010000007.1"/>
</dbReference>
<reference evidence="6" key="1">
    <citation type="submission" date="2022-01" db="EMBL/GenBank/DDBJ databases">
        <title>Whole genome-based taxonomy of the Shewanellaceae.</title>
        <authorList>
            <person name="Martin-Rodriguez A.J."/>
        </authorList>
    </citation>
    <scope>NUCLEOTIDE SEQUENCE</scope>
    <source>
        <strain evidence="6">KCTC 23973</strain>
    </source>
</reference>
<dbReference type="PANTHER" id="PTHR47892">
    <property type="entry name" value="UNIVERSAL STRESS PROTEIN E"/>
    <property type="match status" value="1"/>
</dbReference>
<evidence type="ECO:0000259" key="5">
    <source>
        <dbReference type="Pfam" id="PF00582"/>
    </source>
</evidence>
<evidence type="ECO:0000256" key="2">
    <source>
        <dbReference type="ARBA" id="ARBA00008791"/>
    </source>
</evidence>
<dbReference type="EMBL" id="JAKILB010000007">
    <property type="protein sequence ID" value="MCL1139399.1"/>
    <property type="molecule type" value="Genomic_DNA"/>
</dbReference>
<evidence type="ECO:0000256" key="4">
    <source>
        <dbReference type="ARBA" id="ARBA00037131"/>
    </source>
</evidence>
<evidence type="ECO:0000313" key="7">
    <source>
        <dbReference type="Proteomes" id="UP001139293"/>
    </source>
</evidence>
<feature type="domain" description="UspA" evidence="5">
    <location>
        <begin position="143"/>
        <end position="282"/>
    </location>
</feature>
<dbReference type="AlphaFoldDB" id="A0A9X2CIF9"/>
<evidence type="ECO:0000313" key="6">
    <source>
        <dbReference type="EMBL" id="MCL1139399.1"/>
    </source>
</evidence>
<name>A0A9X2CIF9_9GAMM</name>
<dbReference type="PANTHER" id="PTHR47892:SF1">
    <property type="entry name" value="UNIVERSAL STRESS PROTEIN E"/>
    <property type="match status" value="1"/>
</dbReference>
<dbReference type="Gene3D" id="3.40.50.12370">
    <property type="match status" value="1"/>
</dbReference>
<comment type="similarity">
    <text evidence="2">Belongs to the universal stress protein A family.</text>
</comment>
<comment type="function">
    <text evidence="4">Required for resistance to DNA-damaging agents.</text>
</comment>
<dbReference type="GO" id="GO:0005737">
    <property type="term" value="C:cytoplasm"/>
    <property type="evidence" value="ECO:0007669"/>
    <property type="project" value="UniProtKB-SubCell"/>
</dbReference>
<dbReference type="SUPFAM" id="SSF52402">
    <property type="entry name" value="Adenine nucleotide alpha hydrolases-like"/>
    <property type="match status" value="1"/>
</dbReference>
<dbReference type="Proteomes" id="UP001139293">
    <property type="component" value="Unassembled WGS sequence"/>
</dbReference>
<protein>
    <submittedName>
        <fullName evidence="6">Universal stress protein</fullName>
    </submittedName>
</protein>
<keyword evidence="7" id="KW-1185">Reference proteome</keyword>
<sequence length="296" mass="33068">MDRMFIISQKHQAKSDVISAGVLLANQLGLSPEVMSYCYESFSGDAYYNPRIAASVRLQILNEAENAAQTELTQLNAGQVPHNTIWCKNLSEHACAQVNADEYAMMLKSLAEPEHFQPEDWQLIRNTQVPLMLMSNNLLNKAKSILMAVDLDSDNPEKQKLNTAVINQAKSLAKATGAELHLGFVIQLPKVLRDMDVLDTHYLVKESYQRHKQELEKIGLAPDNIHILVGEADLCLFELSCRLKAEYIVMGVRQHKGILGQIIGNTAESILQRLRSNILVVPKVKLSDNHTLSSLV</sequence>
<organism evidence="6 7">
    <name type="scientific">Shewanella pneumatophori</name>
    <dbReference type="NCBI Taxonomy" id="314092"/>
    <lineage>
        <taxon>Bacteria</taxon>
        <taxon>Pseudomonadati</taxon>
        <taxon>Pseudomonadota</taxon>
        <taxon>Gammaproteobacteria</taxon>
        <taxon>Alteromonadales</taxon>
        <taxon>Shewanellaceae</taxon>
        <taxon>Shewanella</taxon>
    </lineage>
</organism>
<comment type="subcellular location">
    <subcellularLocation>
        <location evidence="1">Cytoplasm</location>
    </subcellularLocation>
</comment>
<dbReference type="InterPro" id="IPR006016">
    <property type="entry name" value="UspA"/>
</dbReference>
<gene>
    <name evidence="6" type="ORF">L2740_12685</name>
</gene>
<dbReference type="Pfam" id="PF00582">
    <property type="entry name" value="Usp"/>
    <property type="match status" value="1"/>
</dbReference>
<evidence type="ECO:0000256" key="1">
    <source>
        <dbReference type="ARBA" id="ARBA00004496"/>
    </source>
</evidence>
<keyword evidence="3" id="KW-0963">Cytoplasm</keyword>
<accession>A0A9X2CIF9</accession>
<comment type="caution">
    <text evidence="6">The sequence shown here is derived from an EMBL/GenBank/DDBJ whole genome shotgun (WGS) entry which is preliminary data.</text>
</comment>
<evidence type="ECO:0000256" key="3">
    <source>
        <dbReference type="ARBA" id="ARBA00022490"/>
    </source>
</evidence>